<sequence>METWQKWLVGVLASITILIGLGVIYQMNKEQEQGIATAFVGKNGYLYEISSNRGIDVNKTLDFEAPYPEQMEFSIPSGIPSSEIKGAWSINKGVVSDYLSNPNFGGGR</sequence>
<dbReference type="Gene3D" id="3.90.210.10">
    <property type="entry name" value="Heat-Labile Enterotoxin, subunit A"/>
    <property type="match status" value="1"/>
</dbReference>
<reference evidence="3 4" key="1">
    <citation type="submission" date="2018-11" db="EMBL/GenBank/DDBJ databases">
        <authorList>
            <person name="Stevens M.J."/>
            <person name="Cernela N."/>
            <person name="Spoerry Serrano N."/>
            <person name="Schmitt S."/>
            <person name="Schrenzel J."/>
            <person name="Stephan R."/>
        </authorList>
    </citation>
    <scope>NUCLEOTIDE SEQUENCE [LARGE SCALE GENOMIC DNA]</scope>
    <source>
        <strain evidence="3 4">PP422</strain>
    </source>
</reference>
<accession>A0A426TAY2</accession>
<organism evidence="3 4">
    <name type="scientific">Streptococcus suis</name>
    <dbReference type="NCBI Taxonomy" id="1307"/>
    <lineage>
        <taxon>Bacteria</taxon>
        <taxon>Bacillati</taxon>
        <taxon>Bacillota</taxon>
        <taxon>Bacilli</taxon>
        <taxon>Lactobacillales</taxon>
        <taxon>Streptococcaceae</taxon>
        <taxon>Streptococcus</taxon>
    </lineage>
</organism>
<feature type="transmembrane region" description="Helical" evidence="1">
    <location>
        <begin position="6"/>
        <end position="25"/>
    </location>
</feature>
<evidence type="ECO:0000259" key="2">
    <source>
        <dbReference type="Pfam" id="PF22596"/>
    </source>
</evidence>
<evidence type="ECO:0000256" key="1">
    <source>
        <dbReference type="SAM" id="Phobius"/>
    </source>
</evidence>
<dbReference type="EMBL" id="RSDO01000019">
    <property type="protein sequence ID" value="RRR51198.1"/>
    <property type="molecule type" value="Genomic_DNA"/>
</dbReference>
<dbReference type="RefSeq" id="WP_125266500.1">
    <property type="nucleotide sequence ID" value="NZ_POIG01000151.1"/>
</dbReference>
<dbReference type="AlphaFoldDB" id="A0A426TAY2"/>
<protein>
    <recommendedName>
        <fullName evidence="2">Pierisin-like domain-containing protein</fullName>
    </recommendedName>
</protein>
<reference evidence="3 4" key="2">
    <citation type="submission" date="2018-12" db="EMBL/GenBank/DDBJ databases">
        <title>Whole-genome sequences of fifteen clinical Streptococcus suis strains isolated from pigs between 2006 and 2018.</title>
        <authorList>
            <person name="Stevens M.J.A."/>
            <person name="Cernela N."/>
            <person name="Spoerry Serrano N."/>
            <person name="Schmitt S."/>
            <person name="Schrenzel J."/>
            <person name="Stephan R."/>
        </authorList>
    </citation>
    <scope>NUCLEOTIDE SEQUENCE [LARGE SCALE GENOMIC DNA]</scope>
    <source>
        <strain evidence="3 4">PP422</strain>
    </source>
</reference>
<feature type="domain" description="Pierisin-like" evidence="2">
    <location>
        <begin position="34"/>
        <end position="104"/>
    </location>
</feature>
<dbReference type="Pfam" id="PF22596">
    <property type="entry name" value="Scabin-like"/>
    <property type="match status" value="1"/>
</dbReference>
<gene>
    <name evidence="3" type="ORF">EI998_09160</name>
</gene>
<dbReference type="Proteomes" id="UP000274117">
    <property type="component" value="Unassembled WGS sequence"/>
</dbReference>
<comment type="caution">
    <text evidence="3">The sequence shown here is derived from an EMBL/GenBank/DDBJ whole genome shotgun (WGS) entry which is preliminary data.</text>
</comment>
<proteinExistence type="predicted"/>
<keyword evidence="1" id="KW-1133">Transmembrane helix</keyword>
<keyword evidence="1" id="KW-0812">Transmembrane</keyword>
<name>A0A426TAY2_STRSU</name>
<evidence type="ECO:0000313" key="3">
    <source>
        <dbReference type="EMBL" id="RRR51198.1"/>
    </source>
</evidence>
<evidence type="ECO:0000313" key="4">
    <source>
        <dbReference type="Proteomes" id="UP000274117"/>
    </source>
</evidence>
<dbReference type="InterPro" id="IPR054695">
    <property type="entry name" value="Pierisin-like_dom"/>
</dbReference>
<dbReference type="SUPFAM" id="SSF56399">
    <property type="entry name" value="ADP-ribosylation"/>
    <property type="match status" value="1"/>
</dbReference>
<keyword evidence="1" id="KW-0472">Membrane</keyword>